<dbReference type="Gramene" id="OB09G15470.1">
    <property type="protein sequence ID" value="OB09G15470.1"/>
    <property type="gene ID" value="OB09G15470"/>
</dbReference>
<feature type="region of interest" description="Disordered" evidence="4">
    <location>
        <begin position="414"/>
        <end position="452"/>
    </location>
</feature>
<evidence type="ECO:0000313" key="5">
    <source>
        <dbReference type="EnsemblPlants" id="OB09G15470.1"/>
    </source>
</evidence>
<keyword evidence="6" id="KW-1185">Reference proteome</keyword>
<dbReference type="EnsemblPlants" id="OB09G15470.1">
    <property type="protein sequence ID" value="OB09G15470.1"/>
    <property type="gene ID" value="OB09G15470"/>
</dbReference>
<feature type="repeat" description="PPR" evidence="3">
    <location>
        <begin position="121"/>
        <end position="155"/>
    </location>
</feature>
<dbReference type="PANTHER" id="PTHR47933:SF11">
    <property type="entry name" value="PENTATRICOPEPTIDE REPEAT-CONTAINING PROTEIN 2"/>
    <property type="match status" value="1"/>
</dbReference>
<feature type="repeat" description="PPR" evidence="3">
    <location>
        <begin position="156"/>
        <end position="191"/>
    </location>
</feature>
<organism evidence="5">
    <name type="scientific">Oryza brachyantha</name>
    <name type="common">malo sina</name>
    <dbReference type="NCBI Taxonomy" id="4533"/>
    <lineage>
        <taxon>Eukaryota</taxon>
        <taxon>Viridiplantae</taxon>
        <taxon>Streptophyta</taxon>
        <taxon>Embryophyta</taxon>
        <taxon>Tracheophyta</taxon>
        <taxon>Spermatophyta</taxon>
        <taxon>Magnoliopsida</taxon>
        <taxon>Liliopsida</taxon>
        <taxon>Poales</taxon>
        <taxon>Poaceae</taxon>
        <taxon>BOP clade</taxon>
        <taxon>Oryzoideae</taxon>
        <taxon>Oryzeae</taxon>
        <taxon>Oryzinae</taxon>
        <taxon>Oryza</taxon>
    </lineage>
</organism>
<name>J3MX18_ORYBR</name>
<dbReference type="PANTHER" id="PTHR47933">
    <property type="entry name" value="PENTATRICOPEPTIDE REPEAT-CONTAINING PROTEIN 1, MITOCHONDRIAL"/>
    <property type="match status" value="1"/>
</dbReference>
<reference evidence="5" key="2">
    <citation type="submission" date="2013-04" db="UniProtKB">
        <authorList>
            <consortium name="EnsemblPlants"/>
        </authorList>
    </citation>
    <scope>IDENTIFICATION</scope>
</reference>
<proteinExistence type="predicted"/>
<feature type="compositionally biased region" description="Basic and acidic residues" evidence="4">
    <location>
        <begin position="427"/>
        <end position="437"/>
    </location>
</feature>
<protein>
    <submittedName>
        <fullName evidence="5">Uncharacterized protein</fullName>
    </submittedName>
</protein>
<dbReference type="Pfam" id="PF13812">
    <property type="entry name" value="PPR_3"/>
    <property type="match status" value="1"/>
</dbReference>
<dbReference type="Proteomes" id="UP000006038">
    <property type="component" value="Chromosome 9"/>
</dbReference>
<feature type="compositionally biased region" description="Polar residues" evidence="4">
    <location>
        <begin position="438"/>
        <end position="452"/>
    </location>
</feature>
<sequence>MPSLRFFLFAGELPGFSHHPDSLLILANSLAGARLFPLLRSLLSDLPPSALSRGLFPLLFRAYSRARLPDDAIRVFSSMAGFGFPPMIGDFHSLLFALSHNGLVEHAETFFRESAGQIDHSVKTYTILISGWAVVKRPENARSLFDEMVERGVEPDVPVYNALIDALCRGGDITSAEEQLSSMQQSRGLVPNAATYGPFLHAACALKDVRAALRVLDRMHAHALTPNIFTYNAVIRLLCDLGEVGEAYNILDEITAQGEKPDVWSYNTLLNAHCKLKEVNKALRLISRMDKELCPPDRHSYNMVLKMLIGVGRIDRAIEVWDGMEKHGFHPGAATYAVMIHGLVSKKGRVEDACSYFVTMVDEGIPPYQTTCEVLRDRLLNLGLRDQLGVVTDRMRRSTSCTIQEMSIIMRRSKREDETKSLSSGHEFSERDLDDNQWRTNMDSEPSSQNPTDMTAFVQNLLTQMSHIWCYAVKNFSQHMQMLDVAIRYENGLIAALYLWTAVSVFFNCAALDEMGTKIDELEQSVNDLKAEMGTDVPTKKPDEAKPADST</sequence>
<accession>J3MX18</accession>
<dbReference type="GO" id="GO:0003729">
    <property type="term" value="F:mRNA binding"/>
    <property type="evidence" value="ECO:0007669"/>
    <property type="project" value="TreeGrafter"/>
</dbReference>
<evidence type="ECO:0000313" key="6">
    <source>
        <dbReference type="Proteomes" id="UP000006038"/>
    </source>
</evidence>
<reference evidence="5" key="1">
    <citation type="journal article" date="2013" name="Nat. Commun.">
        <title>Whole-genome sequencing of Oryza brachyantha reveals mechanisms underlying Oryza genome evolution.</title>
        <authorList>
            <person name="Chen J."/>
            <person name="Huang Q."/>
            <person name="Gao D."/>
            <person name="Wang J."/>
            <person name="Lang Y."/>
            <person name="Liu T."/>
            <person name="Li B."/>
            <person name="Bai Z."/>
            <person name="Luis Goicoechea J."/>
            <person name="Liang C."/>
            <person name="Chen C."/>
            <person name="Zhang W."/>
            <person name="Sun S."/>
            <person name="Liao Y."/>
            <person name="Zhang X."/>
            <person name="Yang L."/>
            <person name="Song C."/>
            <person name="Wang M."/>
            <person name="Shi J."/>
            <person name="Liu G."/>
            <person name="Liu J."/>
            <person name="Zhou H."/>
            <person name="Zhou W."/>
            <person name="Yu Q."/>
            <person name="An N."/>
            <person name="Chen Y."/>
            <person name="Cai Q."/>
            <person name="Wang B."/>
            <person name="Liu B."/>
            <person name="Min J."/>
            <person name="Huang Y."/>
            <person name="Wu H."/>
            <person name="Li Z."/>
            <person name="Zhang Y."/>
            <person name="Yin Y."/>
            <person name="Song W."/>
            <person name="Jiang J."/>
            <person name="Jackson S.A."/>
            <person name="Wing R.A."/>
            <person name="Wang J."/>
            <person name="Chen M."/>
        </authorList>
    </citation>
    <scope>NUCLEOTIDE SEQUENCE [LARGE SCALE GENOMIC DNA]</scope>
    <source>
        <strain evidence="5">cv. IRGC 101232</strain>
    </source>
</reference>
<dbReference type="InterPro" id="IPR002885">
    <property type="entry name" value="PPR_rpt"/>
</dbReference>
<evidence type="ECO:0000256" key="4">
    <source>
        <dbReference type="SAM" id="MobiDB-lite"/>
    </source>
</evidence>
<feature type="repeat" description="PPR" evidence="3">
    <location>
        <begin position="52"/>
        <end position="86"/>
    </location>
</feature>
<feature type="repeat" description="PPR" evidence="3">
    <location>
        <begin position="192"/>
        <end position="226"/>
    </location>
</feature>
<dbReference type="AlphaFoldDB" id="J3MX18"/>
<dbReference type="eggNOG" id="KOG4197">
    <property type="taxonomic scope" value="Eukaryota"/>
</dbReference>
<feature type="repeat" description="PPR" evidence="3">
    <location>
        <begin position="297"/>
        <end position="331"/>
    </location>
</feature>
<feature type="repeat" description="PPR" evidence="3">
    <location>
        <begin position="227"/>
        <end position="261"/>
    </location>
</feature>
<feature type="repeat" description="PPR" evidence="3">
    <location>
        <begin position="332"/>
        <end position="367"/>
    </location>
</feature>
<dbReference type="InterPro" id="IPR011990">
    <property type="entry name" value="TPR-like_helical_dom_sf"/>
</dbReference>
<dbReference type="PROSITE" id="PS51375">
    <property type="entry name" value="PPR"/>
    <property type="match status" value="8"/>
</dbReference>
<evidence type="ECO:0000256" key="1">
    <source>
        <dbReference type="ARBA" id="ARBA00022737"/>
    </source>
</evidence>
<dbReference type="Pfam" id="PF01535">
    <property type="entry name" value="PPR"/>
    <property type="match status" value="2"/>
</dbReference>
<dbReference type="STRING" id="4533.J3MX18"/>
<evidence type="ECO:0000256" key="2">
    <source>
        <dbReference type="ARBA" id="ARBA00022946"/>
    </source>
</evidence>
<dbReference type="Pfam" id="PF13041">
    <property type="entry name" value="PPR_2"/>
    <property type="match status" value="2"/>
</dbReference>
<feature type="region of interest" description="Disordered" evidence="4">
    <location>
        <begin position="531"/>
        <end position="551"/>
    </location>
</feature>
<feature type="repeat" description="PPR" evidence="3">
    <location>
        <begin position="262"/>
        <end position="296"/>
    </location>
</feature>
<dbReference type="Gene3D" id="1.25.40.10">
    <property type="entry name" value="Tetratricopeptide repeat domain"/>
    <property type="match status" value="3"/>
</dbReference>
<keyword evidence="1" id="KW-0677">Repeat</keyword>
<keyword evidence="2" id="KW-0809">Transit peptide</keyword>
<dbReference type="HOGENOM" id="CLU_002706_49_20_1"/>
<dbReference type="NCBIfam" id="TIGR00756">
    <property type="entry name" value="PPR"/>
    <property type="match status" value="6"/>
</dbReference>
<dbReference type="InterPro" id="IPR051240">
    <property type="entry name" value="Mito_RNA-Proc/Resp"/>
</dbReference>
<dbReference type="Gene3D" id="1.20.5.430">
    <property type="match status" value="1"/>
</dbReference>
<evidence type="ECO:0000256" key="3">
    <source>
        <dbReference type="PROSITE-ProRule" id="PRU00708"/>
    </source>
</evidence>
<dbReference type="OMA" id="RFFIWAQ"/>